<accession>A0A8S1K8A0</accession>
<reference evidence="1" key="1">
    <citation type="submission" date="2021-01" db="EMBL/GenBank/DDBJ databases">
        <authorList>
            <consortium name="Genoscope - CEA"/>
            <person name="William W."/>
        </authorList>
    </citation>
    <scope>NUCLEOTIDE SEQUENCE</scope>
</reference>
<evidence type="ECO:0000313" key="1">
    <source>
        <dbReference type="EMBL" id="CAD8051529.1"/>
    </source>
</evidence>
<dbReference type="AlphaFoldDB" id="A0A8S1K8A0"/>
<organism evidence="1 2">
    <name type="scientific">Paramecium primaurelia</name>
    <dbReference type="NCBI Taxonomy" id="5886"/>
    <lineage>
        <taxon>Eukaryota</taxon>
        <taxon>Sar</taxon>
        <taxon>Alveolata</taxon>
        <taxon>Ciliophora</taxon>
        <taxon>Intramacronucleata</taxon>
        <taxon>Oligohymenophorea</taxon>
        <taxon>Peniculida</taxon>
        <taxon>Parameciidae</taxon>
        <taxon>Paramecium</taxon>
    </lineage>
</organism>
<sequence length="303" mass="37486">MGCHKCFFTIAKFNHLKDYYAILNISQKIDLKKPYYSFAKKFLQDLNQEKEEKLMKRMKYKLIKLLTFRVILRSEEKLCKSIIIILSYQLKLQAYKYNKQIQIWNTRTANEQTLKKTSYIFTIKTFNQFAQETLFRIQREYQVRQQYQKRTYQFFIEKVREAYENYQRQQEYEQHQKRIICNSINFYEKFKKKPKNFEKALKKFIKLELNQVQCKFLMELYQMKKRMKFNNIQNCLKQLGQLSSSFPIYIYLQENLKIFYKQKIQISINIRIQSMIFLLLIENYKNLIIKVKLDYNRLFNIFQ</sequence>
<keyword evidence="2" id="KW-1185">Reference proteome</keyword>
<gene>
    <name evidence="1" type="ORF">PPRIM_AZ9-3.1.T0180147</name>
</gene>
<name>A0A8S1K8A0_PARPR</name>
<dbReference type="EMBL" id="CAJJDM010000014">
    <property type="protein sequence ID" value="CAD8051529.1"/>
    <property type="molecule type" value="Genomic_DNA"/>
</dbReference>
<comment type="caution">
    <text evidence="1">The sequence shown here is derived from an EMBL/GenBank/DDBJ whole genome shotgun (WGS) entry which is preliminary data.</text>
</comment>
<evidence type="ECO:0000313" key="2">
    <source>
        <dbReference type="Proteomes" id="UP000688137"/>
    </source>
</evidence>
<dbReference type="Proteomes" id="UP000688137">
    <property type="component" value="Unassembled WGS sequence"/>
</dbReference>
<protein>
    <submittedName>
        <fullName evidence="1">Uncharacterized protein</fullName>
    </submittedName>
</protein>
<proteinExistence type="predicted"/>